<name>A0A3D9SWE8_9ACTN</name>
<organism evidence="2 3">
    <name type="scientific">Thermomonospora umbrina</name>
    <dbReference type="NCBI Taxonomy" id="111806"/>
    <lineage>
        <taxon>Bacteria</taxon>
        <taxon>Bacillati</taxon>
        <taxon>Actinomycetota</taxon>
        <taxon>Actinomycetes</taxon>
        <taxon>Streptosporangiales</taxon>
        <taxon>Thermomonosporaceae</taxon>
        <taxon>Thermomonospora</taxon>
    </lineage>
</organism>
<evidence type="ECO:0000313" key="3">
    <source>
        <dbReference type="Proteomes" id="UP000256661"/>
    </source>
</evidence>
<protein>
    <recommendedName>
        <fullName evidence="4">Helix-turn-helix protein</fullName>
    </recommendedName>
</protein>
<accession>A0A3D9SWE8</accession>
<feature type="region of interest" description="Disordered" evidence="1">
    <location>
        <begin position="62"/>
        <end position="82"/>
    </location>
</feature>
<gene>
    <name evidence="2" type="ORF">DFJ69_5802</name>
</gene>
<keyword evidence="3" id="KW-1185">Reference proteome</keyword>
<evidence type="ECO:0008006" key="4">
    <source>
        <dbReference type="Google" id="ProtNLM"/>
    </source>
</evidence>
<evidence type="ECO:0000313" key="2">
    <source>
        <dbReference type="EMBL" id="REF00273.1"/>
    </source>
</evidence>
<sequence length="107" mass="11462">MSRRAASNAARFGSARVNGWEQGRCAPTIVALEQYAAFLGYRIVLVRDGQAVVTLPRLEAELAPAAPTPRERKPPPPITAERAAENRRVLAAALGIADDMPIRSDAA</sequence>
<reference evidence="2 3" key="1">
    <citation type="submission" date="2018-08" db="EMBL/GenBank/DDBJ databases">
        <title>Sequencing the genomes of 1000 actinobacteria strains.</title>
        <authorList>
            <person name="Klenk H.-P."/>
        </authorList>
    </citation>
    <scope>NUCLEOTIDE SEQUENCE [LARGE SCALE GENOMIC DNA]</scope>
    <source>
        <strain evidence="2 3">DSM 43927</strain>
    </source>
</reference>
<comment type="caution">
    <text evidence="2">The sequence shown here is derived from an EMBL/GenBank/DDBJ whole genome shotgun (WGS) entry which is preliminary data.</text>
</comment>
<evidence type="ECO:0000256" key="1">
    <source>
        <dbReference type="SAM" id="MobiDB-lite"/>
    </source>
</evidence>
<proteinExistence type="predicted"/>
<dbReference type="AlphaFoldDB" id="A0A3D9SWE8"/>
<dbReference type="Proteomes" id="UP000256661">
    <property type="component" value="Unassembled WGS sequence"/>
</dbReference>
<dbReference type="EMBL" id="QTTT01000001">
    <property type="protein sequence ID" value="REF00273.1"/>
    <property type="molecule type" value="Genomic_DNA"/>
</dbReference>